<reference evidence="1" key="1">
    <citation type="journal article" date="2023" name="Science">
        <title>Genome structures resolve the early diversification of teleost fishes.</title>
        <authorList>
            <person name="Parey E."/>
            <person name="Louis A."/>
            <person name="Montfort J."/>
            <person name="Bouchez O."/>
            <person name="Roques C."/>
            <person name="Iampietro C."/>
            <person name="Lluch J."/>
            <person name="Castinel A."/>
            <person name="Donnadieu C."/>
            <person name="Desvignes T."/>
            <person name="Floi Bucao C."/>
            <person name="Jouanno E."/>
            <person name="Wen M."/>
            <person name="Mejri S."/>
            <person name="Dirks R."/>
            <person name="Jansen H."/>
            <person name="Henkel C."/>
            <person name="Chen W.J."/>
            <person name="Zahm M."/>
            <person name="Cabau C."/>
            <person name="Klopp C."/>
            <person name="Thompson A.W."/>
            <person name="Robinson-Rechavi M."/>
            <person name="Braasch I."/>
            <person name="Lecointre G."/>
            <person name="Bobe J."/>
            <person name="Postlethwait J.H."/>
            <person name="Berthelot C."/>
            <person name="Roest Crollius H."/>
            <person name="Guiguen Y."/>
        </authorList>
    </citation>
    <scope>NUCLEOTIDE SEQUENCE</scope>
    <source>
        <strain evidence="1">NC1722</strain>
    </source>
</reference>
<name>A0AAD7SU94_9TELE</name>
<organism evidence="1 2">
    <name type="scientific">Aldrovandia affinis</name>
    <dbReference type="NCBI Taxonomy" id="143900"/>
    <lineage>
        <taxon>Eukaryota</taxon>
        <taxon>Metazoa</taxon>
        <taxon>Chordata</taxon>
        <taxon>Craniata</taxon>
        <taxon>Vertebrata</taxon>
        <taxon>Euteleostomi</taxon>
        <taxon>Actinopterygii</taxon>
        <taxon>Neopterygii</taxon>
        <taxon>Teleostei</taxon>
        <taxon>Notacanthiformes</taxon>
        <taxon>Halosauridae</taxon>
        <taxon>Aldrovandia</taxon>
    </lineage>
</organism>
<proteinExistence type="predicted"/>
<keyword evidence="2" id="KW-1185">Reference proteome</keyword>
<gene>
    <name evidence="1" type="ORF">AAFF_G00246060</name>
</gene>
<comment type="caution">
    <text evidence="1">The sequence shown here is derived from an EMBL/GenBank/DDBJ whole genome shotgun (WGS) entry which is preliminary data.</text>
</comment>
<dbReference type="AlphaFoldDB" id="A0AAD7SU94"/>
<accession>A0AAD7SU94</accession>
<dbReference type="EMBL" id="JAINUG010000033">
    <property type="protein sequence ID" value="KAJ8408788.1"/>
    <property type="molecule type" value="Genomic_DNA"/>
</dbReference>
<dbReference type="Proteomes" id="UP001221898">
    <property type="component" value="Unassembled WGS sequence"/>
</dbReference>
<dbReference type="PANTHER" id="PTHR47331">
    <property type="entry name" value="PHD-TYPE DOMAIN-CONTAINING PROTEIN"/>
    <property type="match status" value="1"/>
</dbReference>
<sequence>MDDMIAKGYAVKVPNEELSCSDGKVWYLPHHGVYHPKKLKIRLVFDCGASYQGTTLNVQLLQGPDLTSTLLGVITRFRQEEVAIIANMEAMFHQVKVPDEDADLLRFLWWPSSDISQDLVEYRMTMHLFGDVTQLCQLRSL</sequence>
<dbReference type="PANTHER" id="PTHR47331:SF1">
    <property type="entry name" value="GAG-LIKE PROTEIN"/>
    <property type="match status" value="1"/>
</dbReference>
<evidence type="ECO:0000313" key="2">
    <source>
        <dbReference type="Proteomes" id="UP001221898"/>
    </source>
</evidence>
<protein>
    <submittedName>
        <fullName evidence="1">Uncharacterized protein</fullName>
    </submittedName>
</protein>
<evidence type="ECO:0000313" key="1">
    <source>
        <dbReference type="EMBL" id="KAJ8408788.1"/>
    </source>
</evidence>